<reference evidence="2" key="1">
    <citation type="submission" date="2021-03" db="EMBL/GenBank/DDBJ databases">
        <title>Draft genome sequence of rust myrtle Austropuccinia psidii MF-1, a brazilian biotype.</title>
        <authorList>
            <person name="Quecine M.C."/>
            <person name="Pachon D.M.R."/>
            <person name="Bonatelli M.L."/>
            <person name="Correr F.H."/>
            <person name="Franceschini L.M."/>
            <person name="Leite T.F."/>
            <person name="Margarido G.R.A."/>
            <person name="Almeida C.A."/>
            <person name="Ferrarezi J.A."/>
            <person name="Labate C.A."/>
        </authorList>
    </citation>
    <scope>NUCLEOTIDE SEQUENCE</scope>
    <source>
        <strain evidence="2">MF-1</strain>
    </source>
</reference>
<feature type="region of interest" description="Disordered" evidence="1">
    <location>
        <begin position="20"/>
        <end position="51"/>
    </location>
</feature>
<dbReference type="AlphaFoldDB" id="A0A9Q3Q4H3"/>
<name>A0A9Q3Q4H3_9BASI</name>
<sequence length="66" mass="7116">MEEPFACPATPCCVIIIDNRPVGSSPPPPSPEIPPVAPKIPTASSPHSHNESWQEFTNLQLTLMIP</sequence>
<protein>
    <submittedName>
        <fullName evidence="2">Uncharacterized protein</fullName>
    </submittedName>
</protein>
<proteinExistence type="predicted"/>
<evidence type="ECO:0000313" key="2">
    <source>
        <dbReference type="EMBL" id="MBW0584015.1"/>
    </source>
</evidence>
<organism evidence="2 3">
    <name type="scientific">Austropuccinia psidii MF-1</name>
    <dbReference type="NCBI Taxonomy" id="1389203"/>
    <lineage>
        <taxon>Eukaryota</taxon>
        <taxon>Fungi</taxon>
        <taxon>Dikarya</taxon>
        <taxon>Basidiomycota</taxon>
        <taxon>Pucciniomycotina</taxon>
        <taxon>Pucciniomycetes</taxon>
        <taxon>Pucciniales</taxon>
        <taxon>Sphaerophragmiaceae</taxon>
        <taxon>Austropuccinia</taxon>
    </lineage>
</organism>
<feature type="compositionally biased region" description="Polar residues" evidence="1">
    <location>
        <begin position="42"/>
        <end position="51"/>
    </location>
</feature>
<dbReference type="EMBL" id="AVOT02116672">
    <property type="protein sequence ID" value="MBW0584015.1"/>
    <property type="molecule type" value="Genomic_DNA"/>
</dbReference>
<comment type="caution">
    <text evidence="2">The sequence shown here is derived from an EMBL/GenBank/DDBJ whole genome shotgun (WGS) entry which is preliminary data.</text>
</comment>
<evidence type="ECO:0000313" key="3">
    <source>
        <dbReference type="Proteomes" id="UP000765509"/>
    </source>
</evidence>
<dbReference type="Proteomes" id="UP000765509">
    <property type="component" value="Unassembled WGS sequence"/>
</dbReference>
<accession>A0A9Q3Q4H3</accession>
<keyword evidence="3" id="KW-1185">Reference proteome</keyword>
<evidence type="ECO:0000256" key="1">
    <source>
        <dbReference type="SAM" id="MobiDB-lite"/>
    </source>
</evidence>
<feature type="compositionally biased region" description="Pro residues" evidence="1">
    <location>
        <begin position="24"/>
        <end position="38"/>
    </location>
</feature>
<gene>
    <name evidence="2" type="ORF">O181_123730</name>
</gene>